<name>A0ABR7LMI5_9ACTN</name>
<evidence type="ECO:0000313" key="2">
    <source>
        <dbReference type="Proteomes" id="UP000805614"/>
    </source>
</evidence>
<gene>
    <name evidence="1" type="ORF">HKK74_11150</name>
</gene>
<dbReference type="EMBL" id="JABVEC010000006">
    <property type="protein sequence ID" value="MBC6466052.1"/>
    <property type="molecule type" value="Genomic_DNA"/>
</dbReference>
<sequence length="289" mass="31532">MSTEPPDVPDVAADVHALIQDLLPLLVPDARFNAEAAEVVLPVGRAEPRAATAVIVERCARAPQHKWPKLIEEWLLGVSDRAAMAIGEIELLGDVRRLLRLRIVPRVPDTARETFVVTEFGRHLDAMVVIDHPLYGGPLTKERCARLGLSRVGSLAVNNTHERELIGVIATERPITMTESVRLVTKPGNRYVSAALTELPQFLPGPCPYGALVGVPDHNTLLLYPVTSTAVFDVLPVFTDVVGEMYERSDDACSSDTFWWLDNRLALVTPDGAPPAELSGLIPRIPPKG</sequence>
<dbReference type="Proteomes" id="UP000805614">
    <property type="component" value="Unassembled WGS sequence"/>
</dbReference>
<dbReference type="RefSeq" id="WP_187243054.1">
    <property type="nucleotide sequence ID" value="NZ_BAAAOK010000028.1"/>
</dbReference>
<comment type="caution">
    <text evidence="1">The sequence shown here is derived from an EMBL/GenBank/DDBJ whole genome shotgun (WGS) entry which is preliminary data.</text>
</comment>
<evidence type="ECO:0000313" key="1">
    <source>
        <dbReference type="EMBL" id="MBC6466052.1"/>
    </source>
</evidence>
<reference evidence="1 2" key="1">
    <citation type="submission" date="2020-06" db="EMBL/GenBank/DDBJ databases">
        <title>Actinomadura xiongansis sp. nov., isolated from soil of Baiyangdian.</title>
        <authorList>
            <person name="Zhang X."/>
        </authorList>
    </citation>
    <scope>NUCLEOTIDE SEQUENCE [LARGE SCALE GENOMIC DNA]</scope>
    <source>
        <strain evidence="1 2">HBUM206468</strain>
    </source>
</reference>
<keyword evidence="2" id="KW-1185">Reference proteome</keyword>
<accession>A0ABR7LMI5</accession>
<protein>
    <submittedName>
        <fullName evidence="1">Uncharacterized protein</fullName>
    </submittedName>
</protein>
<organism evidence="1 2">
    <name type="scientific">Actinomadura alba</name>
    <dbReference type="NCBI Taxonomy" id="406431"/>
    <lineage>
        <taxon>Bacteria</taxon>
        <taxon>Bacillati</taxon>
        <taxon>Actinomycetota</taxon>
        <taxon>Actinomycetes</taxon>
        <taxon>Streptosporangiales</taxon>
        <taxon>Thermomonosporaceae</taxon>
        <taxon>Actinomadura</taxon>
    </lineage>
</organism>
<proteinExistence type="predicted"/>